<dbReference type="EMBL" id="HG529539">
    <property type="protein sequence ID" value="CDI52429.1"/>
    <property type="molecule type" value="Genomic_DNA"/>
</dbReference>
<reference evidence="3" key="1">
    <citation type="journal article" date="2014" name="Genome Biol. Evol.">
        <title>Gene Loss Rather Than Gene Gain Is Associated with a Host Jump from Monocots to Dicots in the Smut Fungus Melanopsichium pennsylvanicum.</title>
        <authorList>
            <person name="Sharma R."/>
            <person name="Mishra B."/>
            <person name="Runge F."/>
            <person name="Thines M."/>
        </authorList>
    </citation>
    <scope>NUCLEOTIDE SEQUENCE</scope>
    <source>
        <strain evidence="3">4</strain>
    </source>
</reference>
<dbReference type="AlphaFoldDB" id="A0A077R5W4"/>
<feature type="region of interest" description="Disordered" evidence="1">
    <location>
        <begin position="97"/>
        <end position="126"/>
    </location>
</feature>
<evidence type="ECO:0000313" key="3">
    <source>
        <dbReference type="EMBL" id="CDI52429.1"/>
    </source>
</evidence>
<evidence type="ECO:0000256" key="1">
    <source>
        <dbReference type="SAM" id="MobiDB-lite"/>
    </source>
</evidence>
<feature type="signal peptide" evidence="2">
    <location>
        <begin position="1"/>
        <end position="19"/>
    </location>
</feature>
<name>A0A077R5W4_9BASI</name>
<feature type="compositionally biased region" description="Low complexity" evidence="1">
    <location>
        <begin position="112"/>
        <end position="126"/>
    </location>
</feature>
<organism evidence="3">
    <name type="scientific">Melanopsichium pennsylvanicum 4</name>
    <dbReference type="NCBI Taxonomy" id="1398559"/>
    <lineage>
        <taxon>Eukaryota</taxon>
        <taxon>Fungi</taxon>
        <taxon>Dikarya</taxon>
        <taxon>Basidiomycota</taxon>
        <taxon>Ustilaginomycotina</taxon>
        <taxon>Ustilaginomycetes</taxon>
        <taxon>Ustilaginales</taxon>
        <taxon>Ustilaginaceae</taxon>
        <taxon>Melanopsichium</taxon>
    </lineage>
</organism>
<feature type="chain" id="PRO_5001722910" evidence="2">
    <location>
        <begin position="20"/>
        <end position="160"/>
    </location>
</feature>
<keyword evidence="2" id="KW-0732">Signal</keyword>
<accession>A0A077R5W4</accession>
<sequence>MQITNALALLASLAGLAHAFEVSFPNNTGGYWVPTRATPPTSRCSCSTRTTLSSTVTSRSVTRSTLPTERPRSSLTKFPVALTLCCLSTAATTRLIGPRCTTPRAPSKSSQTAPLPLRSRPTPTQTQTLRLPRLLPDRPAQLFRAQAALVPLAKVTAMAP</sequence>
<protein>
    <submittedName>
        <fullName evidence="3">Uncharacterized protein</fullName>
    </submittedName>
</protein>
<evidence type="ECO:0000256" key="2">
    <source>
        <dbReference type="SAM" id="SignalP"/>
    </source>
</evidence>
<proteinExistence type="predicted"/>